<name>A0A3G5AJ62_9VIRU</name>
<keyword evidence="1" id="KW-0472">Membrane</keyword>
<accession>A0A3G5AJ62</accession>
<organism evidence="2">
    <name type="scientific">Sylvanvirus sp</name>
    <dbReference type="NCBI Taxonomy" id="2487774"/>
    <lineage>
        <taxon>Viruses</taxon>
    </lineage>
</organism>
<feature type="non-terminal residue" evidence="2">
    <location>
        <position position="127"/>
    </location>
</feature>
<evidence type="ECO:0000256" key="1">
    <source>
        <dbReference type="SAM" id="Phobius"/>
    </source>
</evidence>
<sequence>MFESFKKLLYFLYNWTSLYNFFIAWNIPYINITVPGCGSVWYLHQKSHVQKVLNSGRLTFVQHTLNKLLTHSETINCFDIDSDRWKQQHILFKGLNVQNQSYIHSNLKKVWCTYYNTRDPVQLKDKL</sequence>
<feature type="transmembrane region" description="Helical" evidence="1">
    <location>
        <begin position="20"/>
        <end position="43"/>
    </location>
</feature>
<keyword evidence="1" id="KW-1133">Transmembrane helix</keyword>
<keyword evidence="1" id="KW-0812">Transmembrane</keyword>
<evidence type="ECO:0000313" key="2">
    <source>
        <dbReference type="EMBL" id="AYV87227.1"/>
    </source>
</evidence>
<gene>
    <name evidence="2" type="ORF">Sylvanvirus38_6</name>
</gene>
<dbReference type="EMBL" id="MK072544">
    <property type="protein sequence ID" value="AYV87227.1"/>
    <property type="molecule type" value="Genomic_DNA"/>
</dbReference>
<proteinExistence type="predicted"/>
<protein>
    <submittedName>
        <fullName evidence="2">Uncharacterized protein</fullName>
    </submittedName>
</protein>
<reference evidence="2" key="1">
    <citation type="submission" date="2018-10" db="EMBL/GenBank/DDBJ databases">
        <title>Hidden diversity of soil giant viruses.</title>
        <authorList>
            <person name="Schulz F."/>
            <person name="Alteio L."/>
            <person name="Goudeau D."/>
            <person name="Ryan E.M."/>
            <person name="Malmstrom R.R."/>
            <person name="Blanchard J."/>
            <person name="Woyke T."/>
        </authorList>
    </citation>
    <scope>NUCLEOTIDE SEQUENCE</scope>
    <source>
        <strain evidence="2">SYV1</strain>
    </source>
</reference>